<protein>
    <recommendedName>
        <fullName evidence="3">DNA binding HTH domain-containing protein</fullName>
    </recommendedName>
</protein>
<accession>A0ABX1TJ57</accession>
<dbReference type="Proteomes" id="UP000760480">
    <property type="component" value="Unassembled WGS sequence"/>
</dbReference>
<dbReference type="EMBL" id="SPMZ01000026">
    <property type="protein sequence ID" value="NMQ19423.1"/>
    <property type="molecule type" value="Genomic_DNA"/>
</dbReference>
<dbReference type="Gene3D" id="1.10.10.60">
    <property type="entry name" value="Homeodomain-like"/>
    <property type="match status" value="1"/>
</dbReference>
<proteinExistence type="predicted"/>
<sequence>MIEHWLHLEAALTSALLPSFSDTMYDSSLYFEGEDRGSFKFSPTAWRSWRHACPGTGRMPDALAKTHDKRNQTTTLLGVSRATPWRKMKEIGLDD</sequence>
<evidence type="ECO:0008006" key="3">
    <source>
        <dbReference type="Google" id="ProtNLM"/>
    </source>
</evidence>
<dbReference type="RefSeq" id="WP_169248677.1">
    <property type="nucleotide sequence ID" value="NZ_SPMZ01000026.1"/>
</dbReference>
<organism evidence="1 2">
    <name type="scientific">Candidatus Competibacter phosphatis</name>
    <dbReference type="NCBI Taxonomy" id="221280"/>
    <lineage>
        <taxon>Bacteria</taxon>
        <taxon>Pseudomonadati</taxon>
        <taxon>Pseudomonadota</taxon>
        <taxon>Gammaproteobacteria</taxon>
        <taxon>Candidatus Competibacteraceae</taxon>
        <taxon>Candidatus Competibacter</taxon>
    </lineage>
</organism>
<evidence type="ECO:0000313" key="1">
    <source>
        <dbReference type="EMBL" id="NMQ19423.1"/>
    </source>
</evidence>
<gene>
    <name evidence="1" type="ORF">E4P82_09590</name>
</gene>
<evidence type="ECO:0000313" key="2">
    <source>
        <dbReference type="Proteomes" id="UP000760480"/>
    </source>
</evidence>
<reference evidence="1 2" key="1">
    <citation type="submission" date="2019-03" db="EMBL/GenBank/DDBJ databases">
        <title>Metabolic reconstructions from genomes of highly enriched 'Candidatus Accumulibacter' and 'Candidatus Competibacter' bioreactor populations.</title>
        <authorList>
            <person name="Annavajhala M.K."/>
            <person name="Welles L."/>
            <person name="Abbas B."/>
            <person name="Sorokin D."/>
            <person name="Park H."/>
            <person name="Van Loosdrecht M."/>
            <person name="Chandran K."/>
        </authorList>
    </citation>
    <scope>NUCLEOTIDE SEQUENCE [LARGE SCALE GENOMIC DNA]</scope>
    <source>
        <strain evidence="1 2">SBR_G</strain>
    </source>
</reference>
<name>A0ABX1TJ57_9GAMM</name>
<keyword evidence="2" id="KW-1185">Reference proteome</keyword>
<comment type="caution">
    <text evidence="1">The sequence shown here is derived from an EMBL/GenBank/DDBJ whole genome shotgun (WGS) entry which is preliminary data.</text>
</comment>